<reference evidence="3" key="1">
    <citation type="submission" date="2025-08" db="UniProtKB">
        <authorList>
            <consortium name="RefSeq"/>
        </authorList>
    </citation>
    <scope>IDENTIFICATION</scope>
</reference>
<evidence type="ECO:0000313" key="2">
    <source>
        <dbReference type="Proteomes" id="UP000835206"/>
    </source>
</evidence>
<accession>A0A9B0BZN1</accession>
<dbReference type="OrthoDB" id="7601060at2759"/>
<organism evidence="2 3">
    <name type="scientific">Bombus terrestris</name>
    <name type="common">Buff-tailed bumblebee</name>
    <name type="synonym">Apis terrestris</name>
    <dbReference type="NCBI Taxonomy" id="30195"/>
    <lineage>
        <taxon>Eukaryota</taxon>
        <taxon>Metazoa</taxon>
        <taxon>Ecdysozoa</taxon>
        <taxon>Arthropoda</taxon>
        <taxon>Hexapoda</taxon>
        <taxon>Insecta</taxon>
        <taxon>Pterygota</taxon>
        <taxon>Neoptera</taxon>
        <taxon>Endopterygota</taxon>
        <taxon>Hymenoptera</taxon>
        <taxon>Apocrita</taxon>
        <taxon>Aculeata</taxon>
        <taxon>Apoidea</taxon>
        <taxon>Anthophila</taxon>
        <taxon>Apidae</taxon>
        <taxon>Bombus</taxon>
        <taxon>Bombus</taxon>
    </lineage>
</organism>
<sequence length="167" mass="18400">MKLSIEKLLSVVILSIISLSHVKAATKVTVTDFYVDVPDNELIDSWSHSLADNLISSQIFVKQDCPGEIEADITVYKGDDIVSQKNKKFDKPMKDFENYDICASIETPDSDDDSCSVAQGEQAASDCDVSDWFSSMKPGDYVAKCDFKQGDKLISSATLNVKVEAEQ</sequence>
<dbReference type="GeneID" id="100649660"/>
<dbReference type="Proteomes" id="UP000835206">
    <property type="component" value="Chromosome 9"/>
</dbReference>
<protein>
    <submittedName>
        <fullName evidence="3">Uncharacterized protein LOC100649660</fullName>
    </submittedName>
</protein>
<dbReference type="RefSeq" id="XP_003397979.1">
    <property type="nucleotide sequence ID" value="XM_003397931.4"/>
</dbReference>
<feature type="signal peptide" evidence="1">
    <location>
        <begin position="1"/>
        <end position="24"/>
    </location>
</feature>
<keyword evidence="1" id="KW-0732">Signal</keyword>
<proteinExistence type="predicted"/>
<gene>
    <name evidence="3" type="primary">LOC100649660</name>
</gene>
<feature type="chain" id="PRO_5039567711" evidence="1">
    <location>
        <begin position="25"/>
        <end position="167"/>
    </location>
</feature>
<dbReference type="AlphaFoldDB" id="A0A9B0BZN1"/>
<dbReference type="KEGG" id="bter:100649660"/>
<name>A0A9B0BZN1_BOMTE</name>
<keyword evidence="2" id="KW-1185">Reference proteome</keyword>
<evidence type="ECO:0000313" key="3">
    <source>
        <dbReference type="RefSeq" id="XP_003397979.1"/>
    </source>
</evidence>
<evidence type="ECO:0000256" key="1">
    <source>
        <dbReference type="SAM" id="SignalP"/>
    </source>
</evidence>